<dbReference type="PANTHER" id="PTHR31640:SF1">
    <property type="entry name" value="BRIDGE-LIKE LIPID TRANSFER PROTEIN FAMILY MEMBER 1"/>
    <property type="match status" value="1"/>
</dbReference>
<keyword evidence="2" id="KW-0812">Transmembrane</keyword>
<feature type="transmembrane region" description="Helical" evidence="2">
    <location>
        <begin position="332"/>
        <end position="352"/>
    </location>
</feature>
<organism evidence="4 5">
    <name type="scientific">Brachionus calyciflorus</name>
    <dbReference type="NCBI Taxonomy" id="104777"/>
    <lineage>
        <taxon>Eukaryota</taxon>
        <taxon>Metazoa</taxon>
        <taxon>Spiralia</taxon>
        <taxon>Gnathifera</taxon>
        <taxon>Rotifera</taxon>
        <taxon>Eurotatoria</taxon>
        <taxon>Monogononta</taxon>
        <taxon>Pseudotrocha</taxon>
        <taxon>Ploima</taxon>
        <taxon>Brachionidae</taxon>
        <taxon>Brachionus</taxon>
    </lineage>
</organism>
<keyword evidence="2" id="KW-1133">Transmembrane helix</keyword>
<feature type="transmembrane region" description="Helical" evidence="2">
    <location>
        <begin position="57"/>
        <end position="75"/>
    </location>
</feature>
<feature type="domain" description="Bridge-like lipid transfer protein family member 1 C-terminal" evidence="3">
    <location>
        <begin position="3992"/>
        <end position="4507"/>
    </location>
</feature>
<keyword evidence="5" id="KW-1185">Reference proteome</keyword>
<feature type="region of interest" description="Disordered" evidence="1">
    <location>
        <begin position="1693"/>
        <end position="1726"/>
    </location>
</feature>
<feature type="region of interest" description="Disordered" evidence="1">
    <location>
        <begin position="3543"/>
        <end position="3563"/>
    </location>
</feature>
<dbReference type="PANTHER" id="PTHR31640">
    <property type="entry name" value="TRANSMEMBRANE PROTEIN KIAA1109"/>
    <property type="match status" value="1"/>
</dbReference>
<protein>
    <recommendedName>
        <fullName evidence="3">Bridge-like lipid transfer protein family member 1 C-terminal domain-containing protein</fullName>
    </recommendedName>
</protein>
<dbReference type="InterPro" id="IPR033616">
    <property type="entry name" value="BLTP1"/>
</dbReference>
<feature type="region of interest" description="Disordered" evidence="1">
    <location>
        <begin position="1742"/>
        <end position="1788"/>
    </location>
</feature>
<dbReference type="SMART" id="SM01220">
    <property type="entry name" value="FSA_C"/>
    <property type="match status" value="1"/>
</dbReference>
<evidence type="ECO:0000256" key="2">
    <source>
        <dbReference type="SAM" id="Phobius"/>
    </source>
</evidence>
<sequence>MLLYVLKVKCVKDGRPIFIDSRNEAIGFRLGLNDNSSIAVFSIYASPSTQLNLDPNLHILDLNLFLFIIIELTSFKEKKKCRQRTIKYNDQHLTKNIKSLSSFNQNNPKLWKILKAMGDETKKDNDYPPIKIGNREVSNESELAKLFSENFSLIFYDKNNSPIAESPHTTPYQSSCELAQITKVEFIEALSQAELNASLRLGFMPFCCCSSTITLIPKKDKPKNDLSSCRPISLINCISKCEISKSILKPVDHALYADDLVIWTTGLNKKEIQEKLQTSLYQMVQFCDKKGLKINKDKITQITIATAGNLEKPKMSFLDIFESLKTQTNNQLGLYLFCCAITVIWTVFVLFFNSRVLGSMATFFINLYLKRYSKTLWIRIRSLSISFLSGKVMFRGIHYVTTDYSLYIQDGWITFAYWKPQFTREKSSSKSKSDKSNLNKQTDGMKRTARLNIFLCNFQLHYYNSFKANPNDTKVEVNSTESSTGTFQNFLKSLTSSTICSFFTRTKNNHNSNQTDYSNPNNNSKLNLVNNTTNQANDYNFTEDLMQLFSVVNIRILKGRVFAGNHTLPSTLNIRFSNAKMELVTEKSQSKVDEYCFILRGDLNKLETSLLLNKKFPNLESCPLVAEKNRDNRVLIFKCTSSDFIYVQDVPSILTFDRRYVQKNEIGELIKNEKEPEWSLKLNCNKQTILNYGPWFDRHRETLWKFFFPASYEILEPQPEPTLNERRQTSKFDFEIVLKDPNTEVNLIFSSSPLIGNSNLENLISSNLKDYSEYQKKFTNTERRLTLKCRNESFLKLSIPWLTKQYGYKTKINGEFNSIQSNTNLGFSEFLTCQKLKLDVDINYPLVWNDLQTWNINLDINKGSIYFVFFHKNFFQELIYDWSSRFMGDIRHFVPYIYKIKFKSNDFEAILPCNQHNWIDTCILENNSFFAVLAKEAYVGLDLCFEEFYPEKTNVILDVKIFDACARFIVPPTNAHLAFLKVLKKNLKYIPFDGAEKVTFESNHWSQFSSFDHETTKDQINSTKNSKSKKNINQSKSKNVKSDLNNKNHVRFNKSLDSNLNHLVENWIECWQAKNASVVLNFEYFPCPLLDWNNKNLPSVCVLKSLNSPNFDCEIFKPDTIFLDIEIGPSLVMLYGTFLKRLWYIKEAYFSWDQFFTEMAKNLEQLASFPNAENFNKVSKSYYDTPTTSLLTCNHKDPRNFRPLSVKLALAIHNINGHLVLDTTEGAGYTPFPIGFTKLLALELDKNYSETKLQLFVEPVNIFIEDLVDRKYDKNLHQGHLCLSSVQVRGHAMFSDEKRLKTDTLEYAWLLEILLGDVTGAVTPVQVEQLLHGLESFFILLFEDEYQLKSVYLDRTDPGLPYKYEVTRFSLDLIDIYLIESGTALNFNLHPVRLSLCNSHTNDYAKGLSACIGEFYLKLFINEASRSENENASVYTSTSSKKSYLKSRIKKNTNIDSVSNLSQQLSSSSSTSSLSSISISTLNSSNATLNLNRSSSDQTLIIDDHDKKDESSDSDDINSSIQKIPNSDEFNYWFECSSLSSGRITIDLALDKGNPDEQLEFLRTHDLKTKRLFFLWNDYKINTPKICGCVGGCNFYSVFDYTNRLNELNPDNFDFFNLQKSITRCNPDFGMSLFYPNSHILESQPIMYKNYPIESYEYNQKLESSFDVEKQRINETFIGNIRPETISIKKSNLSLEKSHRRSSKNRLSVSMSTLSPRRPSKASVLDDYYTADEEDEKIDMIAQKRKTRKIPRNSVKSLQSSKSSSKSKQSYFSMAQLNSSQPSESIETAENTLKLNLNEEQKKTSSYYEGLEPKMDLNFDIKRPILDSSLPKYCYLKYLSRAFVQNWNKSSAYPYYDDFTNKNIFFTYRKKGIDLTNIVFSDYQTRSHGKIESSLNDDSDDNVIKSRINLKFKSFECYITPLSLTGLTRFTESLKLYQVDPNSMITSLQSKAYTNCVAESIIEAISKTQVSLKIPQIRLFSLQCGLAEGDKISNAFVSTLTNPDEFITLSLFTVCIYSIETQLIDSQNKTSAIFMIDKIDTQFCRLYDSENLKKILASNDGTSVFDQEEKIIKLSCISNENSKTSIRYLKGSNNLQCLIMQECVLDRISIKAIKRLNDQNDSKCLNNKLSICEFDISNIWFSCPEPPSSPKGKRKIPFSRFDWNLLSSVSPAVISWLCASKDCIKSIKELFKLRTTLMNNIIAAFLIGTFKNRDFLQSALDCKIYNLKSLKFDNSTLTSRSKNSKIQKIQADFNLENFLKIYLTDQAYRIHKDPSCNLVNLLRNYLLYFSDELEEAKLYDRDPKNIINETLLNWSLGLKDSEKHEKYAEKYSSLVTNLNEKNEIITEVITQNNNNNNNDNKNKMTSSDESIENLNEKSSDESSVLKPINGLHLQKTNKIFKPILSYIGIDAPSGTLMDNLFKELGSLLFGNLNIKSLQINILGSFGIKNNLIESDPELSNCFKLKPKNVDLDQKIITTILSFNDLLFNLNVRQVVSEGPKNEHTNLANSLSMPNPLYIPDKPIDPKYFTKIDAGIKVNNLTQEVNMPLLRLAHQIYSIIADAVDLEKENSKLNSTINLKDEPHLRNMLEKKASVKNLHHIKHGNAKKDYFAFKDKSHVSFFGWLNIKNINFKAGVGNLALNGEMKNLQSTVLMGRKIIGSSSKLEYDGSLNIRMDSTFGKLAENDKKINVVLLNIGKSHLFGYLNNKSLFSSFLHVGMINVDVPIQPILVHGVVIRESKVIEQKILPEIKNFAIFENTDENLKDDKQNTNQDKPKNKTDFKSASFQVFSDKNDKNITLGSTFPPRSSNQTVHDISEIQSKKTLSRNKKHQMSISSDSKKSFIHQLKLNFKSKFDGLEIRAKLLETPCLKAAYLVENVECTLSLTSKQSKFNCIINKHSLSFQCDDEINDEDLKSTFMTMKPLNERTYFYLPTISLNGNHLSKYLENQLDNSKNTKCFNLSEVKFHVYISGLTRELNAEVIAQLVFVTKVFLKEINNILQAVYGVEDPDSIANTPRSAKSTTPTNFSFQVQNQNLVYNYFFYDFKIEMSRISLTGITPSNTALTIYTSDKSSLTLNNLKNNDGITSLKIEELLDKNFDFTLKPSVEAKSQLSVELKKSFSDTDGWYQLAYFDTKFDLKNEIKKTTNSDRESIVITVEKPRFYLQPGAVDCGILFWLNYKSTYEFWLQQRQQFSTKTEKDFIKNTASPINFTQNSEKNISDNFLTLKLRVTGLGVALPLSSKMSKSFFSTSTDCLVISLNETAIYACSSGCVVSKGQFNNFCLRFIENFNLANSDWAPNNNNNISDNKFPNVNFHYRNLMNSWIVPSGYYEVCSSTVDKSKSFLNSRNDPANILKNAPIWILSVKWKMEGLDINLDTNIGKWLSKLGDTVTRLAETQSIKDTSCNDQDIEIKRLREELNECLERGETSKVNTIQSRIDILSLASYPEKAKQIFVKTKNNLIKGQIGFNLNQLQSPSTPVKSPNDNRYIAYNINSASEKIPSFRQLQPSNRRHSFSNDDLNNTLNSRSIYINSPILLEENETDLQNSTCNLNKPQSTPNESRKSQLIPTQAPSIDFKLSVKIEISSGKCVLHANKGLHQQGKRTNNYMSSPMAGGYFSPDFMRGFTGNLTPNVSPNYQETDSRNTNFIFPAINVQTFYESTHKKSDELVSKKASLYAMIKIESFAFPSSARDFYNREMGMVISPALLDFLEQTLEPLDLKPSIPTPDAVKSKFNKAESLEDDFVKKKSSIVVPENKEHSYFPIDVIVFVSMKPSSIRFTCLPQSTMECLLKLPSVEMVFSTSRINQDQKLEDFLHMENDETFTTINTNSSSNDGGLNLTCSLSDFSLRFYNRLAIRNPLDPRFYYNDQGVGYTEEKDSLSVRVAYIKVNISRNKRNFFRSKDHTEGLNEVKLSILADVGNTSFIYDMRNIKEVFVFPKIWYRRSFARRIIFGDDLTSSNMSGSNERFKSTQNKSETKISSDQSIKVIKRPKSLDLDAEHNRLYNLSPNWKTLVLISINLAGLEVRMNIGSILGSVCLFTKNGRFTSKISLSRFGPKDMVYNFSIENTNLTAEGGLNRIQLRIQDINTAIKMNENDKKTLKPSHKIEFGIYATECRVESAYNQASPIFILRFSNLNVKLSDSWFNHMDQIDRLPEALVDLNITWDQFHLMMTRSTTADLIILYYRLIEYFDKQFAESKDYIKECELDLFYEMKVKQQFIEKKETFVDKKFSVNGGNINLKGNNFTLTTFHGNSCKAIKWAVFSLNEPEMDFASQSHSENGILKSQQNLIFYLGRNTRKKDMASIYSVYRDSTNIFPKLQTVTEWFDYAHSSIDAVGLRDFPSFSSEEHPLLLTQVLKKKTTDQTKWEDIFQLPCVQIFCSSTIDGNNVKFDFKTEFHDHIQLTLKTELFGFLHQLITSYTKETDVLRSKEPNIPIAKKDERDYECVRWELEPTLRLISKFGSSVEPPGVDGLLKSLGFSHAKSTIPKWLQRGLLDNLDEVMQGLIKIYVKILSDFNPSRIEFLEQD</sequence>
<keyword evidence="2" id="KW-0472">Membrane</keyword>
<dbReference type="OrthoDB" id="10051416at2759"/>
<dbReference type="EMBL" id="CAJNOC010001013">
    <property type="protein sequence ID" value="CAF0826478.1"/>
    <property type="molecule type" value="Genomic_DNA"/>
</dbReference>
<dbReference type="GO" id="GO:0098793">
    <property type="term" value="C:presynapse"/>
    <property type="evidence" value="ECO:0007669"/>
    <property type="project" value="GOC"/>
</dbReference>
<comment type="caution">
    <text evidence="4">The sequence shown here is derived from an EMBL/GenBank/DDBJ whole genome shotgun (WGS) entry which is preliminary data.</text>
</comment>
<dbReference type="InterPro" id="IPR056742">
    <property type="entry name" value="BLTP1_C"/>
</dbReference>
<feature type="compositionally biased region" description="Low complexity" evidence="1">
    <location>
        <begin position="1021"/>
        <end position="1037"/>
    </location>
</feature>
<feature type="compositionally biased region" description="Polar residues" evidence="1">
    <location>
        <begin position="1771"/>
        <end position="1788"/>
    </location>
</feature>
<dbReference type="Proteomes" id="UP000663879">
    <property type="component" value="Unassembled WGS sequence"/>
</dbReference>
<feature type="compositionally biased region" description="Low complexity" evidence="1">
    <location>
        <begin position="1754"/>
        <end position="1770"/>
    </location>
</feature>
<feature type="compositionally biased region" description="Polar residues" evidence="1">
    <location>
        <begin position="1705"/>
        <end position="1715"/>
    </location>
</feature>
<dbReference type="Pfam" id="PF20413">
    <property type="entry name" value="BLTP1_N"/>
    <property type="match status" value="1"/>
</dbReference>
<evidence type="ECO:0000256" key="1">
    <source>
        <dbReference type="SAM" id="MobiDB-lite"/>
    </source>
</evidence>
<evidence type="ECO:0000313" key="5">
    <source>
        <dbReference type="Proteomes" id="UP000663879"/>
    </source>
</evidence>
<accession>A0A813UPX9</accession>
<dbReference type="InterPro" id="IPR047104">
    <property type="entry name" value="BLTP1_N"/>
</dbReference>
<proteinExistence type="predicted"/>
<feature type="region of interest" description="Disordered" evidence="1">
    <location>
        <begin position="2351"/>
        <end position="2379"/>
    </location>
</feature>
<dbReference type="Pfam" id="PF25040">
    <property type="entry name" value="BLTP1_C"/>
    <property type="match status" value="6"/>
</dbReference>
<dbReference type="GO" id="GO:0048488">
    <property type="term" value="P:synaptic vesicle endocytosis"/>
    <property type="evidence" value="ECO:0007669"/>
    <property type="project" value="TreeGrafter"/>
</dbReference>
<reference evidence="4" key="1">
    <citation type="submission" date="2021-02" db="EMBL/GenBank/DDBJ databases">
        <authorList>
            <person name="Nowell W R."/>
        </authorList>
    </citation>
    <scope>NUCLEOTIDE SEQUENCE</scope>
    <source>
        <strain evidence="4">Ploen Becks lab</strain>
    </source>
</reference>
<gene>
    <name evidence="4" type="ORF">OXX778_LOCUS7745</name>
</gene>
<feature type="region of interest" description="Disordered" evidence="1">
    <location>
        <begin position="1016"/>
        <end position="1042"/>
    </location>
</feature>
<evidence type="ECO:0000259" key="3">
    <source>
        <dbReference type="SMART" id="SM01220"/>
    </source>
</evidence>
<name>A0A813UPX9_9BILA</name>
<evidence type="ECO:0000313" key="4">
    <source>
        <dbReference type="EMBL" id="CAF0826478.1"/>
    </source>
</evidence>